<dbReference type="EMBL" id="JAZDRP010000003">
    <property type="protein sequence ID" value="MEE2525912.1"/>
    <property type="molecule type" value="Genomic_DNA"/>
</dbReference>
<dbReference type="InterPro" id="IPR019734">
    <property type="entry name" value="TPR_rpt"/>
</dbReference>
<dbReference type="RefSeq" id="WP_330198571.1">
    <property type="nucleotide sequence ID" value="NZ_JAZDRP010000003.1"/>
</dbReference>
<keyword evidence="1" id="KW-0732">Signal</keyword>
<evidence type="ECO:0000256" key="2">
    <source>
        <dbReference type="PROSITE-ProRule" id="PRU00339"/>
    </source>
</evidence>
<keyword evidence="2" id="KW-0802">TPR repeat</keyword>
<dbReference type="Pfam" id="PF13174">
    <property type="entry name" value="TPR_6"/>
    <property type="match status" value="1"/>
</dbReference>
<dbReference type="HAMAP" id="MF_02066">
    <property type="entry name" value="CpoB"/>
    <property type="match status" value="1"/>
</dbReference>
<evidence type="ECO:0000256" key="3">
    <source>
        <dbReference type="SAM" id="MobiDB-lite"/>
    </source>
</evidence>
<keyword evidence="1" id="KW-0574">Periplasm</keyword>
<organism evidence="4 5">
    <name type="scientific">Hyphobacterium lacteum</name>
    <dbReference type="NCBI Taxonomy" id="3116575"/>
    <lineage>
        <taxon>Bacteria</taxon>
        <taxon>Pseudomonadati</taxon>
        <taxon>Pseudomonadota</taxon>
        <taxon>Alphaproteobacteria</taxon>
        <taxon>Maricaulales</taxon>
        <taxon>Maricaulaceae</taxon>
        <taxon>Hyphobacterium</taxon>
    </lineage>
</organism>
<name>A0ABU7LPT1_9PROT</name>
<keyword evidence="5" id="KW-1185">Reference proteome</keyword>
<comment type="similarity">
    <text evidence="1">Belongs to the CpoB family.</text>
</comment>
<dbReference type="Pfam" id="PF13432">
    <property type="entry name" value="TPR_16"/>
    <property type="match status" value="1"/>
</dbReference>
<dbReference type="PROSITE" id="PS50005">
    <property type="entry name" value="TPR"/>
    <property type="match status" value="1"/>
</dbReference>
<evidence type="ECO:0000313" key="4">
    <source>
        <dbReference type="EMBL" id="MEE2525912.1"/>
    </source>
</evidence>
<feature type="repeat" description="TPR" evidence="2">
    <location>
        <begin position="218"/>
        <end position="251"/>
    </location>
</feature>
<dbReference type="Proteomes" id="UP001354971">
    <property type="component" value="Unassembled WGS sequence"/>
</dbReference>
<feature type="region of interest" description="Disordered" evidence="3">
    <location>
        <begin position="96"/>
        <end position="150"/>
    </location>
</feature>
<evidence type="ECO:0000256" key="1">
    <source>
        <dbReference type="HAMAP-Rule" id="MF_02066"/>
    </source>
</evidence>
<comment type="function">
    <text evidence="1">Mediates coordination of peptidoglycan synthesis and outer membrane constriction during cell division.</text>
</comment>
<protein>
    <recommendedName>
        <fullName evidence="1">Cell division coordinator CpoB</fullName>
    </recommendedName>
</protein>
<keyword evidence="1" id="KW-0132">Cell division</keyword>
<feature type="signal peptide" evidence="1">
    <location>
        <begin position="1"/>
        <end position="20"/>
    </location>
</feature>
<dbReference type="NCBIfam" id="TIGR02795">
    <property type="entry name" value="tol_pal_ybgF"/>
    <property type="match status" value="1"/>
</dbReference>
<feature type="compositionally biased region" description="Acidic residues" evidence="3">
    <location>
        <begin position="108"/>
        <end position="122"/>
    </location>
</feature>
<evidence type="ECO:0000313" key="5">
    <source>
        <dbReference type="Proteomes" id="UP001354971"/>
    </source>
</evidence>
<comment type="subcellular location">
    <subcellularLocation>
        <location evidence="1">Periplasm</location>
    </subcellularLocation>
</comment>
<dbReference type="SUPFAM" id="SSF48452">
    <property type="entry name" value="TPR-like"/>
    <property type="match status" value="1"/>
</dbReference>
<comment type="caution">
    <text evidence="4">The sequence shown here is derived from an EMBL/GenBank/DDBJ whole genome shotgun (WGS) entry which is preliminary data.</text>
</comment>
<dbReference type="InterPro" id="IPR011990">
    <property type="entry name" value="TPR-like_helical_dom_sf"/>
</dbReference>
<feature type="chain" id="PRO_5044918620" description="Cell division coordinator CpoB" evidence="1">
    <location>
        <begin position="21"/>
        <end position="306"/>
    </location>
</feature>
<dbReference type="InterPro" id="IPR014162">
    <property type="entry name" value="CpoB_C"/>
</dbReference>
<proteinExistence type="inferred from homology"/>
<dbReference type="InterPro" id="IPR034706">
    <property type="entry name" value="CpoB"/>
</dbReference>
<dbReference type="Gene3D" id="1.25.40.10">
    <property type="entry name" value="Tetratricopeptide repeat domain"/>
    <property type="match status" value="1"/>
</dbReference>
<accession>A0ABU7LPT1</accession>
<reference evidence="4 5" key="1">
    <citation type="submission" date="2024-01" db="EMBL/GenBank/DDBJ databases">
        <title>Hyphobacterium bacterium isolated from marine sediment.</title>
        <authorList>
            <person name="Zhao S."/>
        </authorList>
    </citation>
    <scope>NUCLEOTIDE SEQUENCE [LARGE SCALE GENOMIC DNA]</scope>
    <source>
        <strain evidence="5">HN65</strain>
    </source>
</reference>
<gene>
    <name evidence="4" type="primary">ybgF</name>
    <name evidence="1" type="synonym">cpoB</name>
    <name evidence="4" type="ORF">V0U79_06005</name>
</gene>
<sequence precursor="true">MTRILLPLLALVMFAAPVDAQSRRELARRLDAVEARMAEMDQQRISQMDQLLTRIGDLEYQVQEATGTIERLEFDNRRLGQRIDAQDREIQSLRSQIEQMRRRPAEPQYDEDGNLIEEDEVTDSGYSQTPAGPGSGPRDLTGGRLAVTDENDPFASDRAAATQPLGGSMASAADRAPVMSANQAYGQARAKLLDGDFDGAQEDFSSFIADYPDDELVDEAWFWLGETHYVRGDYSSAAEAYITSLREERNGSVAPDALVRLASSLAALGRNDEACSTLARFSREFPSAGPNARARADREALRAGCR</sequence>
<keyword evidence="1" id="KW-0131">Cell cycle</keyword>